<dbReference type="RefSeq" id="WP_144568271.1">
    <property type="nucleotide sequence ID" value="NZ_VIVN01000022.1"/>
</dbReference>
<reference evidence="2 3" key="1">
    <citation type="submission" date="2019-06" db="EMBL/GenBank/DDBJ databases">
        <title>Sorghum-associated microbial communities from plants grown in Nebraska, USA.</title>
        <authorList>
            <person name="Schachtman D."/>
        </authorList>
    </citation>
    <scope>NUCLEOTIDE SEQUENCE [LARGE SCALE GENOMIC DNA]</scope>
    <source>
        <strain evidence="2 3">2482</strain>
    </source>
</reference>
<proteinExistence type="predicted"/>
<dbReference type="InterPro" id="IPR020051">
    <property type="entry name" value="SagB-type_dehydrogenase"/>
</dbReference>
<dbReference type="EMBL" id="VIVN01000022">
    <property type="protein sequence ID" value="TWD90321.1"/>
    <property type="molecule type" value="Genomic_DNA"/>
</dbReference>
<evidence type="ECO:0000259" key="1">
    <source>
        <dbReference type="Pfam" id="PF00881"/>
    </source>
</evidence>
<dbReference type="PANTHER" id="PTHR43745">
    <property type="entry name" value="NITROREDUCTASE MJ1384-RELATED"/>
    <property type="match status" value="1"/>
</dbReference>
<dbReference type="AlphaFoldDB" id="A0A561CGG5"/>
<name>A0A561CGG5_9BACI</name>
<dbReference type="SUPFAM" id="SSF55469">
    <property type="entry name" value="FMN-dependent nitroreductase-like"/>
    <property type="match status" value="1"/>
</dbReference>
<protein>
    <submittedName>
        <fullName evidence="2">SagB-type dehydrogenase family enzyme</fullName>
    </submittedName>
</protein>
<dbReference type="Pfam" id="PF00881">
    <property type="entry name" value="Nitroreductase"/>
    <property type="match status" value="1"/>
</dbReference>
<feature type="domain" description="Nitroreductase" evidence="1">
    <location>
        <begin position="97"/>
        <end position="237"/>
    </location>
</feature>
<dbReference type="InterPro" id="IPR052544">
    <property type="entry name" value="Bacteriocin_Proc_Enz"/>
</dbReference>
<dbReference type="Gene3D" id="3.40.109.10">
    <property type="entry name" value="NADH Oxidase"/>
    <property type="match status" value="2"/>
</dbReference>
<dbReference type="Proteomes" id="UP000319671">
    <property type="component" value="Unassembled WGS sequence"/>
</dbReference>
<evidence type="ECO:0000313" key="2">
    <source>
        <dbReference type="EMBL" id="TWD90321.1"/>
    </source>
</evidence>
<keyword evidence="3" id="KW-1185">Reference proteome</keyword>
<evidence type="ECO:0000313" key="3">
    <source>
        <dbReference type="Proteomes" id="UP000319671"/>
    </source>
</evidence>
<dbReference type="InterPro" id="IPR000415">
    <property type="entry name" value="Nitroreductase-like"/>
</dbReference>
<organism evidence="2 3">
    <name type="scientific">Neobacillus bataviensis</name>
    <dbReference type="NCBI Taxonomy" id="220685"/>
    <lineage>
        <taxon>Bacteria</taxon>
        <taxon>Bacillati</taxon>
        <taxon>Bacillota</taxon>
        <taxon>Bacilli</taxon>
        <taxon>Bacillales</taxon>
        <taxon>Bacillaceae</taxon>
        <taxon>Neobacillus</taxon>
    </lineage>
</organism>
<dbReference type="InterPro" id="IPR029479">
    <property type="entry name" value="Nitroreductase"/>
</dbReference>
<sequence length="528" mass="60219">MNLETFLHHLHFDTEKSAPPDWQVDWEDAPLPYKLYRGLPEISLSGDVPLTLKGREAHAEPALEELGHFLWYVYGLTQYAQTAFIEDTGEKADVSYAQLLRRFVPSGGALYPNELYVYIKLEDVPTGIYHYDVAHHRLLLLREGNHDFYLSRSLRNSCDLSDCFCTVFVSTVFWKNFFKYNNFSYRLQGLDTGVLIGQALEVANQMGFSSRVCYQFLDRSINHLLGLTEQDESVYAMIPLSVHPSIHCVDKDNKGGEIVSDTQLSQEVPFLSHETYNRSKKVIDYPLLRKMNEASMLETTSSFSKIRNDNRVKPALGMEAIMLPFTERLSYDLASVCRERRSPNTDFMIGKISQTQLSTLLKETFSLSYQNDLNETHENAETRVSLYGSLYNVEGIPNGAYAYDQSAHALRRITQGDFREFLQYGLTMPNVNLFQVPLVLHIVGDRDHLKKELGYRGYRIQQMEAGILLQRLLLVTCALGMGGHPLLGFDANQCDELYRINSKQKTSLIQIPAGPYRPRAWLNGGVNS</sequence>
<gene>
    <name evidence="2" type="ORF">FB550_12285</name>
</gene>
<dbReference type="CDD" id="cd02142">
    <property type="entry name" value="McbC_SagB-like_oxidoreductase"/>
    <property type="match status" value="1"/>
</dbReference>
<accession>A0A561CGG5</accession>
<dbReference type="NCBIfam" id="TIGR03605">
    <property type="entry name" value="antibiot_sagB"/>
    <property type="match status" value="1"/>
</dbReference>
<dbReference type="PANTHER" id="PTHR43745:SF2">
    <property type="entry name" value="NITROREDUCTASE MJ1384-RELATED"/>
    <property type="match status" value="1"/>
</dbReference>
<dbReference type="GO" id="GO:0016491">
    <property type="term" value="F:oxidoreductase activity"/>
    <property type="evidence" value="ECO:0007669"/>
    <property type="project" value="InterPro"/>
</dbReference>
<comment type="caution">
    <text evidence="2">The sequence shown here is derived from an EMBL/GenBank/DDBJ whole genome shotgun (WGS) entry which is preliminary data.</text>
</comment>